<organism evidence="1 2">
    <name type="scientific">Vreelandella hamiltonii</name>
    <dbReference type="NCBI Taxonomy" id="502829"/>
    <lineage>
        <taxon>Bacteria</taxon>
        <taxon>Pseudomonadati</taxon>
        <taxon>Pseudomonadota</taxon>
        <taxon>Gammaproteobacteria</taxon>
        <taxon>Oceanospirillales</taxon>
        <taxon>Halomonadaceae</taxon>
        <taxon>Vreelandella</taxon>
    </lineage>
</organism>
<reference evidence="2" key="1">
    <citation type="journal article" date="2019" name="Int. J. Syst. Evol. Microbiol.">
        <title>The Global Catalogue of Microorganisms (GCM) 10K type strain sequencing project: providing services to taxonomists for standard genome sequencing and annotation.</title>
        <authorList>
            <consortium name="The Broad Institute Genomics Platform"/>
            <consortium name="The Broad Institute Genome Sequencing Center for Infectious Disease"/>
            <person name="Wu L."/>
            <person name="Ma J."/>
        </authorList>
    </citation>
    <scope>NUCLEOTIDE SEQUENCE [LARGE SCALE GENOMIC DNA]</scope>
    <source>
        <strain evidence="2">KCTC 22154</strain>
    </source>
</reference>
<comment type="caution">
    <text evidence="1">The sequence shown here is derived from an EMBL/GenBank/DDBJ whole genome shotgun (WGS) entry which is preliminary data.</text>
</comment>
<dbReference type="Gene3D" id="3.40.50.1820">
    <property type="entry name" value="alpha/beta hydrolase"/>
    <property type="match status" value="1"/>
</dbReference>
<protein>
    <submittedName>
        <fullName evidence="1">Uncharacterized protein</fullName>
    </submittedName>
</protein>
<gene>
    <name evidence="1" type="ORF">GCM10007157_31870</name>
</gene>
<evidence type="ECO:0000313" key="1">
    <source>
        <dbReference type="EMBL" id="GGW38348.1"/>
    </source>
</evidence>
<dbReference type="SUPFAM" id="SSF53474">
    <property type="entry name" value="alpha/beta-Hydrolases"/>
    <property type="match status" value="1"/>
</dbReference>
<dbReference type="RefSeq" id="WP_189464120.1">
    <property type="nucleotide sequence ID" value="NZ_BMXN01000027.1"/>
</dbReference>
<sequence>MSWSIRYVGDERSFARWGGVKDIYFSLDQFESVDSLVDGCYTIYESGALIDINVEAASAGPLLVFFNGAKNREDSTKLPIFSGAKVTPSGKASRLSINDPALYLADDISMGWYAGTKTIALQKDIIPRIVSKVASLLSASKIVFVGGSAGGFASLFYASKFPDSICITSNPQTSIFRYYKSHVNRYLKYGFDVESVDAVRANSKLTRGTVTNLLKYYDGSLKNKTLYMQNQKDLHHVNRHYIPFLESLGVEPMLNAGAHQHNDHLVTCNGDWGDGHKTAPRGFWANVLNNVVENVNDIEDMFAHKRAADLFK</sequence>
<accession>A0A8H9I811</accession>
<proteinExistence type="predicted"/>
<keyword evidence="2" id="KW-1185">Reference proteome</keyword>
<dbReference type="InterPro" id="IPR029058">
    <property type="entry name" value="AB_hydrolase_fold"/>
</dbReference>
<name>A0A8H9I811_9GAMM</name>
<dbReference type="AlphaFoldDB" id="A0A8H9I811"/>
<dbReference type="EMBL" id="BMXN01000027">
    <property type="protein sequence ID" value="GGW38348.1"/>
    <property type="molecule type" value="Genomic_DNA"/>
</dbReference>
<dbReference type="Proteomes" id="UP000623776">
    <property type="component" value="Unassembled WGS sequence"/>
</dbReference>
<evidence type="ECO:0000313" key="2">
    <source>
        <dbReference type="Proteomes" id="UP000623776"/>
    </source>
</evidence>